<name>A0ABX1JMR3_9MICC</name>
<dbReference type="Proteomes" id="UP000523795">
    <property type="component" value="Unassembled WGS sequence"/>
</dbReference>
<proteinExistence type="predicted"/>
<feature type="non-terminal residue" evidence="1">
    <location>
        <position position="1"/>
    </location>
</feature>
<evidence type="ECO:0000313" key="2">
    <source>
        <dbReference type="Proteomes" id="UP000523795"/>
    </source>
</evidence>
<comment type="caution">
    <text evidence="1">The sequence shown here is derived from an EMBL/GenBank/DDBJ whole genome shotgun (WGS) entry which is preliminary data.</text>
</comment>
<sequence length="123" mass="12971">HDGHGAAVIRGAAQPANRTWGDHLALQLEVSNDSDRDVLFSPGQLRLKLGQDGPSVTNRASDAAAGRLPAGATQRYWISFLAPSDAAGLAAEFTDPWLGEDKPLALALPPVMRRPGSLEVDHG</sequence>
<evidence type="ECO:0000313" key="1">
    <source>
        <dbReference type="EMBL" id="NKX50593.1"/>
    </source>
</evidence>
<dbReference type="EMBL" id="JAAZSR010000107">
    <property type="protein sequence ID" value="NKX50593.1"/>
    <property type="molecule type" value="Genomic_DNA"/>
</dbReference>
<evidence type="ECO:0008006" key="3">
    <source>
        <dbReference type="Google" id="ProtNLM"/>
    </source>
</evidence>
<keyword evidence="2" id="KW-1185">Reference proteome</keyword>
<protein>
    <recommendedName>
        <fullName evidence="3">DUF3426 domain-containing protein</fullName>
    </recommendedName>
</protein>
<organism evidence="1 2">
    <name type="scientific">Arthrobacter deserti</name>
    <dbReference type="NCBI Taxonomy" id="1742687"/>
    <lineage>
        <taxon>Bacteria</taxon>
        <taxon>Bacillati</taxon>
        <taxon>Actinomycetota</taxon>
        <taxon>Actinomycetes</taxon>
        <taxon>Micrococcales</taxon>
        <taxon>Micrococcaceae</taxon>
        <taxon>Arthrobacter</taxon>
    </lineage>
</organism>
<accession>A0ABX1JMR3</accession>
<reference evidence="1 2" key="1">
    <citation type="submission" date="2020-04" db="EMBL/GenBank/DDBJ databases">
        <authorList>
            <person name="Liu S."/>
        </authorList>
    </citation>
    <scope>NUCLEOTIDE SEQUENCE [LARGE SCALE GENOMIC DNA]</scope>
    <source>
        <strain evidence="1 2">CGMCC 1.15091</strain>
    </source>
</reference>
<gene>
    <name evidence="1" type="ORF">HER39_08435</name>
</gene>